<dbReference type="EMBL" id="QZVT01000010">
    <property type="protein sequence ID" value="RJT76943.1"/>
    <property type="molecule type" value="Genomic_DNA"/>
</dbReference>
<dbReference type="OrthoDB" id="3626437at2"/>
<organism evidence="3 4">
    <name type="scientific">Arthrobacter cheniae</name>
    <dbReference type="NCBI Taxonomy" id="1258888"/>
    <lineage>
        <taxon>Bacteria</taxon>
        <taxon>Bacillati</taxon>
        <taxon>Actinomycetota</taxon>
        <taxon>Actinomycetes</taxon>
        <taxon>Micrococcales</taxon>
        <taxon>Micrococcaceae</taxon>
        <taxon>Arthrobacter</taxon>
    </lineage>
</organism>
<evidence type="ECO:0000313" key="3">
    <source>
        <dbReference type="EMBL" id="RJT76943.1"/>
    </source>
</evidence>
<gene>
    <name evidence="3" type="ORF">D6T63_15915</name>
</gene>
<evidence type="ECO:0000313" key="4">
    <source>
        <dbReference type="Proteomes" id="UP000272560"/>
    </source>
</evidence>
<evidence type="ECO:0000256" key="1">
    <source>
        <dbReference type="SAM" id="MobiDB-lite"/>
    </source>
</evidence>
<accession>A0A3A5M2N8</accession>
<comment type="caution">
    <text evidence="3">The sequence shown here is derived from an EMBL/GenBank/DDBJ whole genome shotgun (WGS) entry which is preliminary data.</text>
</comment>
<dbReference type="Proteomes" id="UP000272560">
    <property type="component" value="Unassembled WGS sequence"/>
</dbReference>
<dbReference type="InterPro" id="IPR001387">
    <property type="entry name" value="Cro/C1-type_HTH"/>
</dbReference>
<evidence type="ECO:0000259" key="2">
    <source>
        <dbReference type="Pfam" id="PF13443"/>
    </source>
</evidence>
<proteinExistence type="predicted"/>
<keyword evidence="4" id="KW-1185">Reference proteome</keyword>
<dbReference type="Pfam" id="PF13443">
    <property type="entry name" value="HTH_26"/>
    <property type="match status" value="1"/>
</dbReference>
<dbReference type="AlphaFoldDB" id="A0A3A5M2N8"/>
<reference evidence="3 4" key="1">
    <citation type="submission" date="2018-09" db="EMBL/GenBank/DDBJ databases">
        <title>Novel species of Arthrobacter.</title>
        <authorList>
            <person name="Liu Q."/>
            <person name="Xin Y.-H."/>
        </authorList>
    </citation>
    <scope>NUCLEOTIDE SEQUENCE [LARGE SCALE GENOMIC DNA]</scope>
    <source>
        <strain evidence="3 4">Hz2</strain>
    </source>
</reference>
<protein>
    <submittedName>
        <fullName evidence="3">XRE family transcriptional regulator</fullName>
    </submittedName>
</protein>
<name>A0A3A5M2N8_9MICC</name>
<sequence length="116" mass="13067">MPLHDPQQAFTWHLREHMATAGMFKTTDLVEPLREAGVHLSREQVYRLVTSPPVRLNMEVLAALCQILHCTPNDLIHVRSAQRGVRETRRTGTSNSGASVGELRPIPARLRRPPSE</sequence>
<feature type="domain" description="HTH cro/C1-type" evidence="2">
    <location>
        <begin position="13"/>
        <end position="76"/>
    </location>
</feature>
<feature type="region of interest" description="Disordered" evidence="1">
    <location>
        <begin position="83"/>
        <end position="116"/>
    </location>
</feature>